<feature type="transmembrane region" description="Helical" evidence="8">
    <location>
        <begin position="9"/>
        <end position="25"/>
    </location>
</feature>
<gene>
    <name evidence="9" type="ORF">GAH_00209</name>
</gene>
<evidence type="ECO:0000313" key="10">
    <source>
        <dbReference type="Proteomes" id="UP000034723"/>
    </source>
</evidence>
<keyword evidence="4 8" id="KW-0812">Transmembrane</keyword>
<keyword evidence="7 8" id="KW-0472">Membrane</keyword>
<dbReference type="GO" id="GO:0008233">
    <property type="term" value="F:peptidase activity"/>
    <property type="evidence" value="ECO:0007669"/>
    <property type="project" value="UniProtKB-KW"/>
</dbReference>
<feature type="transmembrane region" description="Helical" evidence="8">
    <location>
        <begin position="217"/>
        <end position="243"/>
    </location>
</feature>
<evidence type="ECO:0000256" key="4">
    <source>
        <dbReference type="ARBA" id="ARBA00022692"/>
    </source>
</evidence>
<feature type="transmembrane region" description="Helical" evidence="8">
    <location>
        <begin position="83"/>
        <end position="100"/>
    </location>
</feature>
<feature type="transmembrane region" description="Helical" evidence="8">
    <location>
        <begin position="249"/>
        <end position="272"/>
    </location>
</feature>
<dbReference type="InterPro" id="IPR026392">
    <property type="entry name" value="Exo/Archaeosortase_dom"/>
</dbReference>
<sequence>MDYTIKSKYAPLLLAFLLIASFIELSYGSKILGLLFLVIAVGTLTFLPKTPHATLKRSIPGTVAGLAIVTADIVYNTMSGSEIQTVDSIVILLGISLVIYKSGTKYSEMGKFGFFFSAIFLALFSMLFVFPIKAGIDLPYYYGHYAVTLPVVTLLQKMNLNIGMYGERLIFVNGVENALLKIDLACFGWYSLLLVISMLAAYGLTFSNKTWGSLAKIALLMCIAVYIANLIRVAILVMLTYYYGVETMLVVHAHLGWIFFALIVFPTAYKFLR</sequence>
<keyword evidence="2" id="KW-1003">Cell membrane</keyword>
<dbReference type="EMBL" id="CP011267">
    <property type="protein sequence ID" value="AKG92434.1"/>
    <property type="molecule type" value="Genomic_DNA"/>
</dbReference>
<evidence type="ECO:0000256" key="6">
    <source>
        <dbReference type="ARBA" id="ARBA00022989"/>
    </source>
</evidence>
<dbReference type="STRING" id="113653.GAH_00209"/>
<keyword evidence="3" id="KW-0645">Protease</keyword>
<name>A0A0F7IGN8_9EURY</name>
<dbReference type="InterPro" id="IPR022504">
    <property type="entry name" value="Exosortase_arc"/>
</dbReference>
<evidence type="ECO:0000256" key="1">
    <source>
        <dbReference type="ARBA" id="ARBA00004651"/>
    </source>
</evidence>
<keyword evidence="10" id="KW-1185">Reference proteome</keyword>
<feature type="transmembrane region" description="Helical" evidence="8">
    <location>
        <begin position="112"/>
        <end position="132"/>
    </location>
</feature>
<reference evidence="9 10" key="1">
    <citation type="submission" date="2015-04" db="EMBL/GenBank/DDBJ databases">
        <title>The complete genome sequence of the hyperthermophilic, obligate iron-reducing archaeon Geoglobus ahangari strain 234T.</title>
        <authorList>
            <person name="Manzella M.P."/>
            <person name="Holmes D.E."/>
            <person name="Rocheleau J.M."/>
            <person name="Chung A."/>
            <person name="Reguera G."/>
            <person name="Kashefi K."/>
        </authorList>
    </citation>
    <scope>NUCLEOTIDE SEQUENCE [LARGE SCALE GENOMIC DNA]</scope>
    <source>
        <strain evidence="9 10">234</strain>
    </source>
</reference>
<feature type="transmembrane region" description="Helical" evidence="8">
    <location>
        <begin position="187"/>
        <end position="205"/>
    </location>
</feature>
<dbReference type="GeneID" id="24802797"/>
<dbReference type="KEGG" id="gah:GAH_00209"/>
<dbReference type="InterPro" id="IPR019127">
    <property type="entry name" value="Exosortase"/>
</dbReference>
<dbReference type="NCBIfam" id="TIGR03762">
    <property type="entry name" value="archaeo_artC"/>
    <property type="match status" value="1"/>
</dbReference>
<dbReference type="Proteomes" id="UP000034723">
    <property type="component" value="Chromosome"/>
</dbReference>
<dbReference type="OrthoDB" id="142025at2157"/>
<evidence type="ECO:0000256" key="5">
    <source>
        <dbReference type="ARBA" id="ARBA00022801"/>
    </source>
</evidence>
<evidence type="ECO:0000256" key="8">
    <source>
        <dbReference type="SAM" id="Phobius"/>
    </source>
</evidence>
<dbReference type="GO" id="GO:0005886">
    <property type="term" value="C:plasma membrane"/>
    <property type="evidence" value="ECO:0007669"/>
    <property type="project" value="UniProtKB-SubCell"/>
</dbReference>
<dbReference type="NCBIfam" id="TIGR04178">
    <property type="entry name" value="exo_archaeo"/>
    <property type="match status" value="1"/>
</dbReference>
<evidence type="ECO:0000313" key="9">
    <source>
        <dbReference type="EMBL" id="AKG92434.1"/>
    </source>
</evidence>
<dbReference type="RefSeq" id="WP_048094295.1">
    <property type="nucleotide sequence ID" value="NZ_CP011267.1"/>
</dbReference>
<evidence type="ECO:0000256" key="3">
    <source>
        <dbReference type="ARBA" id="ARBA00022670"/>
    </source>
</evidence>
<keyword evidence="5" id="KW-0378">Hydrolase</keyword>
<evidence type="ECO:0000256" key="7">
    <source>
        <dbReference type="ARBA" id="ARBA00023136"/>
    </source>
</evidence>
<comment type="subcellular location">
    <subcellularLocation>
        <location evidence="1">Cell membrane</location>
        <topology evidence="1">Multi-pass membrane protein</topology>
    </subcellularLocation>
</comment>
<evidence type="ECO:0000256" key="2">
    <source>
        <dbReference type="ARBA" id="ARBA00022475"/>
    </source>
</evidence>
<dbReference type="HOGENOM" id="CLU_999702_0_0_2"/>
<accession>A0A0F7IGN8</accession>
<dbReference type="AlphaFoldDB" id="A0A0F7IGN8"/>
<protein>
    <submittedName>
        <fullName evidence="9">Archaeosortase C, PEF-CTERM variant</fullName>
    </submittedName>
</protein>
<dbReference type="GO" id="GO:0006508">
    <property type="term" value="P:proteolysis"/>
    <property type="evidence" value="ECO:0007669"/>
    <property type="project" value="UniProtKB-KW"/>
</dbReference>
<dbReference type="InParanoid" id="A0A0F7IGN8"/>
<keyword evidence="6 8" id="KW-1133">Transmembrane helix</keyword>
<organism evidence="9 10">
    <name type="scientific">Geoglobus ahangari</name>
    <dbReference type="NCBI Taxonomy" id="113653"/>
    <lineage>
        <taxon>Archaea</taxon>
        <taxon>Methanobacteriati</taxon>
        <taxon>Methanobacteriota</taxon>
        <taxon>Archaeoglobi</taxon>
        <taxon>Archaeoglobales</taxon>
        <taxon>Archaeoglobaceae</taxon>
        <taxon>Geoglobus</taxon>
    </lineage>
</organism>
<dbReference type="Pfam" id="PF09721">
    <property type="entry name" value="Exosortase_EpsH"/>
    <property type="match status" value="1"/>
</dbReference>
<proteinExistence type="predicted"/>